<protein>
    <recommendedName>
        <fullName evidence="9">Heme O synthase</fullName>
    </recommendedName>
</protein>
<dbReference type="Gene3D" id="1.10.357.140">
    <property type="entry name" value="UbiA prenyltransferase"/>
    <property type="match status" value="1"/>
</dbReference>
<sequence>MFNTILELTKYRLSLSVIFSSIAGYLIAMDYFLIETFLLLFFGGFFLVGASNGFNQIIEKERDSIMDRTKNRPIPLGKISPRSAFIICLTMILSGIVLLYFINLRTAFFGLLSALIYLFIYTPLKTRTPLCVFFGAIPGAIPFMLGWVAATNKFGIEPGVLFMIQFFWQFPHFWAIGWLSDDDYKKAGFKMLPTGKKDKSTAFQIVFYTIWTILVSLIPLSGFSGLLTISYISGLLIFLAGLFMLSKSINLMLYMNNLNALRLKYASIFYLTFIQIIFVLDKFII</sequence>
<evidence type="ECO:0000256" key="6">
    <source>
        <dbReference type="ARBA" id="ARBA00023136"/>
    </source>
</evidence>
<dbReference type="InterPro" id="IPR044878">
    <property type="entry name" value="UbiA_sf"/>
</dbReference>
<keyword evidence="4 7" id="KW-1133">Transmembrane helix</keyword>
<feature type="transmembrane region" description="Helical" evidence="7">
    <location>
        <begin position="38"/>
        <end position="58"/>
    </location>
</feature>
<feature type="transmembrane region" description="Helical" evidence="7">
    <location>
        <begin position="12"/>
        <end position="32"/>
    </location>
</feature>
<reference evidence="8" key="1">
    <citation type="submission" date="2018-05" db="EMBL/GenBank/DDBJ databases">
        <authorList>
            <person name="Lanie J.A."/>
            <person name="Ng W.-L."/>
            <person name="Kazmierczak K.M."/>
            <person name="Andrzejewski T.M."/>
            <person name="Davidsen T.M."/>
            <person name="Wayne K.J."/>
            <person name="Tettelin H."/>
            <person name="Glass J.I."/>
            <person name="Rusch D."/>
            <person name="Podicherti R."/>
            <person name="Tsui H.-C.T."/>
            <person name="Winkler M.E."/>
        </authorList>
    </citation>
    <scope>NUCLEOTIDE SEQUENCE</scope>
</reference>
<evidence type="ECO:0000256" key="4">
    <source>
        <dbReference type="ARBA" id="ARBA00022989"/>
    </source>
</evidence>
<keyword evidence="5" id="KW-0350">Heme biosynthesis</keyword>
<dbReference type="GO" id="GO:0005739">
    <property type="term" value="C:mitochondrion"/>
    <property type="evidence" value="ECO:0007669"/>
    <property type="project" value="TreeGrafter"/>
</dbReference>
<feature type="transmembrane region" description="Helical" evidence="7">
    <location>
        <begin position="265"/>
        <end position="284"/>
    </location>
</feature>
<dbReference type="CDD" id="cd13957">
    <property type="entry name" value="PT_UbiA_Cox10"/>
    <property type="match status" value="1"/>
</dbReference>
<feature type="transmembrane region" description="Helical" evidence="7">
    <location>
        <begin position="162"/>
        <end position="180"/>
    </location>
</feature>
<feature type="transmembrane region" description="Helical" evidence="7">
    <location>
        <begin position="131"/>
        <end position="150"/>
    </location>
</feature>
<evidence type="ECO:0000256" key="2">
    <source>
        <dbReference type="ARBA" id="ARBA00022679"/>
    </source>
</evidence>
<evidence type="ECO:0008006" key="9">
    <source>
        <dbReference type="Google" id="ProtNLM"/>
    </source>
</evidence>
<dbReference type="GO" id="GO:0006784">
    <property type="term" value="P:heme A biosynthetic process"/>
    <property type="evidence" value="ECO:0007669"/>
    <property type="project" value="TreeGrafter"/>
</dbReference>
<dbReference type="PANTHER" id="PTHR43448:SF2">
    <property type="entry name" value="PROTOHEME IX FARNESYLTRANSFERASE, MITOCHONDRIAL"/>
    <property type="match status" value="1"/>
</dbReference>
<evidence type="ECO:0000256" key="3">
    <source>
        <dbReference type="ARBA" id="ARBA00022692"/>
    </source>
</evidence>
<feature type="transmembrane region" description="Helical" evidence="7">
    <location>
        <begin position="226"/>
        <end position="245"/>
    </location>
</feature>
<proteinExistence type="inferred from homology"/>
<dbReference type="EMBL" id="UINC01001571">
    <property type="protein sequence ID" value="SUZ83907.1"/>
    <property type="molecule type" value="Genomic_DNA"/>
</dbReference>
<organism evidence="8">
    <name type="scientific">marine metagenome</name>
    <dbReference type="NCBI Taxonomy" id="408172"/>
    <lineage>
        <taxon>unclassified sequences</taxon>
        <taxon>metagenomes</taxon>
        <taxon>ecological metagenomes</taxon>
    </lineage>
</organism>
<feature type="transmembrane region" description="Helical" evidence="7">
    <location>
        <begin position="201"/>
        <end position="220"/>
    </location>
</feature>
<evidence type="ECO:0000256" key="1">
    <source>
        <dbReference type="ARBA" id="ARBA00004141"/>
    </source>
</evidence>
<dbReference type="AlphaFoldDB" id="A0A381R227"/>
<dbReference type="HAMAP" id="MF_00154">
    <property type="entry name" value="CyoE_CtaB"/>
    <property type="match status" value="1"/>
</dbReference>
<comment type="subcellular location">
    <subcellularLocation>
        <location evidence="1">Membrane</location>
        <topology evidence="1">Multi-pass membrane protein</topology>
    </subcellularLocation>
</comment>
<dbReference type="Pfam" id="PF01040">
    <property type="entry name" value="UbiA"/>
    <property type="match status" value="1"/>
</dbReference>
<evidence type="ECO:0000256" key="5">
    <source>
        <dbReference type="ARBA" id="ARBA00023133"/>
    </source>
</evidence>
<keyword evidence="6 7" id="KW-0472">Membrane</keyword>
<name>A0A381R227_9ZZZZ</name>
<dbReference type="GO" id="GO:0008495">
    <property type="term" value="F:protoheme IX farnesyltransferase activity"/>
    <property type="evidence" value="ECO:0007669"/>
    <property type="project" value="InterPro"/>
</dbReference>
<feature type="transmembrane region" description="Helical" evidence="7">
    <location>
        <begin position="79"/>
        <end position="101"/>
    </location>
</feature>
<dbReference type="NCBIfam" id="TIGR01473">
    <property type="entry name" value="cyoE_ctaB"/>
    <property type="match status" value="1"/>
</dbReference>
<keyword evidence="3 7" id="KW-0812">Transmembrane</keyword>
<dbReference type="PANTHER" id="PTHR43448">
    <property type="entry name" value="PROTOHEME IX FARNESYLTRANSFERASE, MITOCHONDRIAL"/>
    <property type="match status" value="1"/>
</dbReference>
<dbReference type="GO" id="GO:0016020">
    <property type="term" value="C:membrane"/>
    <property type="evidence" value="ECO:0007669"/>
    <property type="project" value="UniProtKB-SubCell"/>
</dbReference>
<feature type="transmembrane region" description="Helical" evidence="7">
    <location>
        <begin position="107"/>
        <end position="124"/>
    </location>
</feature>
<evidence type="ECO:0000313" key="8">
    <source>
        <dbReference type="EMBL" id="SUZ83907.1"/>
    </source>
</evidence>
<accession>A0A381R227</accession>
<evidence type="ECO:0000256" key="7">
    <source>
        <dbReference type="SAM" id="Phobius"/>
    </source>
</evidence>
<dbReference type="InterPro" id="IPR006369">
    <property type="entry name" value="Protohaem_IX_farnesylTrfase"/>
</dbReference>
<dbReference type="InterPro" id="IPR000537">
    <property type="entry name" value="UbiA_prenyltransferase"/>
</dbReference>
<gene>
    <name evidence="8" type="ORF">METZ01_LOCUS36761</name>
</gene>
<keyword evidence="2" id="KW-0808">Transferase</keyword>